<dbReference type="EMBL" id="WIGO01000124">
    <property type="protein sequence ID" value="KAF6828295.1"/>
    <property type="molecule type" value="Genomic_DNA"/>
</dbReference>
<protein>
    <recommendedName>
        <fullName evidence="4">Apple domain-containing protein</fullName>
    </recommendedName>
</protein>
<dbReference type="Proteomes" id="UP000654918">
    <property type="component" value="Unassembled WGS sequence"/>
</dbReference>
<evidence type="ECO:0000313" key="3">
    <source>
        <dbReference type="Proteomes" id="UP000654918"/>
    </source>
</evidence>
<feature type="compositionally biased region" description="Basic residues" evidence="1">
    <location>
        <begin position="37"/>
        <end position="49"/>
    </location>
</feature>
<dbReference type="AlphaFoldDB" id="A0A8H6KBI9"/>
<reference evidence="2" key="1">
    <citation type="journal article" date="2020" name="Phytopathology">
        <title>Genome Sequence Resources of Colletotrichum truncatum, C. plurivorum, C. musicola, and C. sojae: Four Species Pathogenic to Soybean (Glycine max).</title>
        <authorList>
            <person name="Rogerio F."/>
            <person name="Boufleur T.R."/>
            <person name="Ciampi-Guillardi M."/>
            <person name="Sukno S.A."/>
            <person name="Thon M.R."/>
            <person name="Massola Junior N.S."/>
            <person name="Baroncelli R."/>
        </authorList>
    </citation>
    <scope>NUCLEOTIDE SEQUENCE</scope>
    <source>
        <strain evidence="2">LFN00145</strain>
    </source>
</reference>
<evidence type="ECO:0000313" key="2">
    <source>
        <dbReference type="EMBL" id="KAF6828295.1"/>
    </source>
</evidence>
<organism evidence="2 3">
    <name type="scientific">Colletotrichum plurivorum</name>
    <dbReference type="NCBI Taxonomy" id="2175906"/>
    <lineage>
        <taxon>Eukaryota</taxon>
        <taxon>Fungi</taxon>
        <taxon>Dikarya</taxon>
        <taxon>Ascomycota</taxon>
        <taxon>Pezizomycotina</taxon>
        <taxon>Sordariomycetes</taxon>
        <taxon>Hypocreomycetidae</taxon>
        <taxon>Glomerellales</taxon>
        <taxon>Glomerellaceae</taxon>
        <taxon>Colletotrichum</taxon>
        <taxon>Colletotrichum orchidearum species complex</taxon>
    </lineage>
</organism>
<proteinExistence type="predicted"/>
<sequence>MRRAENDIPPRSGVCVPPPRSNIRLSCGGVSIERTFPARHKNPTTRKQHPYQIRSPSTDTYSLKQSSSSSTSCPLPSSSSCLLPSVYPPPSPSPTSSFTSIPLVQEASPVQEIGRLNCPGLSPSNRTYAVPGASWLRFRRDCGSNYPGGDLGQLHLTRMEDCLNLCAALQVTVQSVKGRCIGVVWKTATRASDPLAAANYCWLKYSKGQGFADDPEVEAAWIVDG</sequence>
<accession>A0A8H6KBI9</accession>
<feature type="compositionally biased region" description="Low complexity" evidence="1">
    <location>
        <begin position="57"/>
        <end position="76"/>
    </location>
</feature>
<gene>
    <name evidence="2" type="ORF">CPLU01_08570</name>
</gene>
<keyword evidence="3" id="KW-1185">Reference proteome</keyword>
<evidence type="ECO:0008006" key="4">
    <source>
        <dbReference type="Google" id="ProtNLM"/>
    </source>
</evidence>
<comment type="caution">
    <text evidence="2">The sequence shown here is derived from an EMBL/GenBank/DDBJ whole genome shotgun (WGS) entry which is preliminary data.</text>
</comment>
<feature type="region of interest" description="Disordered" evidence="1">
    <location>
        <begin position="1"/>
        <end position="76"/>
    </location>
</feature>
<name>A0A8H6KBI9_9PEZI</name>
<evidence type="ECO:0000256" key="1">
    <source>
        <dbReference type="SAM" id="MobiDB-lite"/>
    </source>
</evidence>